<dbReference type="EMBL" id="JARKIE010000402">
    <property type="protein sequence ID" value="KAJ7645296.1"/>
    <property type="molecule type" value="Genomic_DNA"/>
</dbReference>
<dbReference type="AlphaFoldDB" id="A0AAD7CCV5"/>
<dbReference type="Proteomes" id="UP001221757">
    <property type="component" value="Unassembled WGS sequence"/>
</dbReference>
<keyword evidence="2" id="KW-1185">Reference proteome</keyword>
<name>A0AAD7CCV5_MYCRO</name>
<evidence type="ECO:0000313" key="2">
    <source>
        <dbReference type="Proteomes" id="UP001221757"/>
    </source>
</evidence>
<protein>
    <recommendedName>
        <fullName evidence="3">F-box domain-containing protein</fullName>
    </recommendedName>
</protein>
<accession>A0AAD7CCV5</accession>
<proteinExistence type="predicted"/>
<organism evidence="1 2">
    <name type="scientific">Mycena rosella</name>
    <name type="common">Pink bonnet</name>
    <name type="synonym">Agaricus rosellus</name>
    <dbReference type="NCBI Taxonomy" id="1033263"/>
    <lineage>
        <taxon>Eukaryota</taxon>
        <taxon>Fungi</taxon>
        <taxon>Dikarya</taxon>
        <taxon>Basidiomycota</taxon>
        <taxon>Agaricomycotina</taxon>
        <taxon>Agaricomycetes</taxon>
        <taxon>Agaricomycetidae</taxon>
        <taxon>Agaricales</taxon>
        <taxon>Marasmiineae</taxon>
        <taxon>Mycenaceae</taxon>
        <taxon>Mycena</taxon>
    </lineage>
</organism>
<gene>
    <name evidence="1" type="ORF">B0H17DRAFT_1216083</name>
</gene>
<comment type="caution">
    <text evidence="1">The sequence shown here is derived from an EMBL/GenBank/DDBJ whole genome shotgun (WGS) entry which is preliminary data.</text>
</comment>
<sequence length="242" mass="28085">MHLHSLPRELLSKCFRHTYGKFHKQELQYTAHHAIVTDRICHFWQDTAIADAEDWGLVFIDSFSDLQDIRTILKCAKDCALSIHIRLAPPKVMDCAMATGHVLDADTFAENTVDLLCPALVRCEYLYIYAPGFEQTDALIPLLYHIKANHIRMLVLNVEHPDSEFGPRRNTVPHLFNGDMPNLRSISFISTFISWGSAPYYRDAHTLRLSYVMTAIPLSDLFELLPFYLIRRPRRWAESRRR</sequence>
<evidence type="ECO:0000313" key="1">
    <source>
        <dbReference type="EMBL" id="KAJ7645296.1"/>
    </source>
</evidence>
<evidence type="ECO:0008006" key="3">
    <source>
        <dbReference type="Google" id="ProtNLM"/>
    </source>
</evidence>
<reference evidence="1" key="1">
    <citation type="submission" date="2023-03" db="EMBL/GenBank/DDBJ databases">
        <title>Massive genome expansion in bonnet fungi (Mycena s.s.) driven by repeated elements and novel gene families across ecological guilds.</title>
        <authorList>
            <consortium name="Lawrence Berkeley National Laboratory"/>
            <person name="Harder C.B."/>
            <person name="Miyauchi S."/>
            <person name="Viragh M."/>
            <person name="Kuo A."/>
            <person name="Thoen E."/>
            <person name="Andreopoulos B."/>
            <person name="Lu D."/>
            <person name="Skrede I."/>
            <person name="Drula E."/>
            <person name="Henrissat B."/>
            <person name="Morin E."/>
            <person name="Kohler A."/>
            <person name="Barry K."/>
            <person name="LaButti K."/>
            <person name="Morin E."/>
            <person name="Salamov A."/>
            <person name="Lipzen A."/>
            <person name="Mereny Z."/>
            <person name="Hegedus B."/>
            <person name="Baldrian P."/>
            <person name="Stursova M."/>
            <person name="Weitz H."/>
            <person name="Taylor A."/>
            <person name="Grigoriev I.V."/>
            <person name="Nagy L.G."/>
            <person name="Martin F."/>
            <person name="Kauserud H."/>
        </authorList>
    </citation>
    <scope>NUCLEOTIDE SEQUENCE</scope>
    <source>
        <strain evidence="1">CBHHK067</strain>
    </source>
</reference>